<dbReference type="GO" id="GO:0005576">
    <property type="term" value="C:extracellular region"/>
    <property type="evidence" value="ECO:0007669"/>
    <property type="project" value="UniProtKB-SubCell"/>
</dbReference>
<dbReference type="PATRIC" id="fig|1217651.3.peg.2318"/>
<comment type="subcellular location">
    <subcellularLocation>
        <location evidence="1">Secreted</location>
    </subcellularLocation>
</comment>
<dbReference type="Gene3D" id="2.40.50.230">
    <property type="entry name" value="Gp5 N-terminal domain"/>
    <property type="match status" value="1"/>
</dbReference>
<sequence>MNYTKKMEQLVASIQQQNRMLKLSFPDNNVPFANQMVANHIVATENFNQDFEFKIEILADSIDIPLKEMIGKMATVEMKRFDGSSRFFNGYIFSFKFLKNDGAYVRYEMVLKPWLAFLKYRQDCQIFQEKTLKDRSSELFEKCINHDVAWNIRGEDPETTFSVQFNETDYNYLQRQWEAAGWIYWYEHRKDGHTLHIIDQSTTTNSIQNQNQELIWRGNEAHNTGVGVISIADQSQMSFSKYTASSFDFKSPDPLQAEFSSSHAPDQLTDLENYTYSGAYGFKDFDQGKNDLVSRSQADFALNNQKFMVANDAYAEIGHWFKLSRTGGEEKEYLVTGIQHSAGNNYLFETERETAQYRCEMTCIQRDVPWKPILYLNSQMTRIYGLQTAIVVGPLGEEIYTDKYGRVKVQFHWDRLGKKNEESSAWVRVATAWAGSNFGMVSIPRIGQEVIVQFLEGNPDRPIITGSVYNEDNLPPWDLPNNATQSGILSRSSTGATIDNANAIRFEDKKGAEEVWIHAEKDQRIEVENNESHSVGVDRSKTVGSNETVSIGADRTETVGNNETISIGVNRTETVGSNETINIGANRTETVTGNETITIQQNRTKTVVANENANISQNQSVSVAQNQSTSVGQNQTVNVGLNKVESVAVAKALNVGAAYAVTVGAGHALTVAGAMNTAVGLAQFEQVGLAKNVSVGNSYNIDVADKFELQVGSASLVLKSDGTITISGVKILIEGETLVQINGNDVDIN</sequence>
<dbReference type="InterPro" id="IPR037026">
    <property type="entry name" value="Vgr_OB-fold_dom_sf"/>
</dbReference>
<evidence type="ECO:0000256" key="3">
    <source>
        <dbReference type="ARBA" id="ARBA00022525"/>
    </source>
</evidence>
<accession>N8YJS2</accession>
<evidence type="ECO:0000259" key="5">
    <source>
        <dbReference type="Pfam" id="PF22178"/>
    </source>
</evidence>
<dbReference type="PANTHER" id="PTHR32305">
    <property type="match status" value="1"/>
</dbReference>
<protein>
    <submittedName>
        <fullName evidence="6">Uncharacterized protein</fullName>
    </submittedName>
</protein>
<dbReference type="InterPro" id="IPR006533">
    <property type="entry name" value="T6SS_Vgr_RhsGE"/>
</dbReference>
<dbReference type="RefSeq" id="WP_004830877.1">
    <property type="nucleotide sequence ID" value="NZ_KB849468.1"/>
</dbReference>
<dbReference type="HOGENOM" id="CLU_004121_3_0_6"/>
<dbReference type="AlphaFoldDB" id="N8YJS2"/>
<feature type="domain" description="Gp5/Type VI secretion system Vgr C-terminal trimerisation" evidence="5">
    <location>
        <begin position="486"/>
        <end position="599"/>
    </location>
</feature>
<dbReference type="NCBIfam" id="TIGR03361">
    <property type="entry name" value="VI_Rhs_Vgr"/>
    <property type="match status" value="1"/>
</dbReference>
<comment type="similarity">
    <text evidence="2">Belongs to the VgrG protein family.</text>
</comment>
<proteinExistence type="inferred from homology"/>
<dbReference type="Proteomes" id="UP000013270">
    <property type="component" value="Unassembled WGS sequence"/>
</dbReference>
<dbReference type="SUPFAM" id="SSF69349">
    <property type="entry name" value="Phage fibre proteins"/>
    <property type="match status" value="2"/>
</dbReference>
<keyword evidence="3" id="KW-0964">Secreted</keyword>
<reference evidence="6 7" key="1">
    <citation type="submission" date="2013-02" db="EMBL/GenBank/DDBJ databases">
        <title>The Genome Sequence of Acinetobacter bereziniae NIPH 3.</title>
        <authorList>
            <consortium name="The Broad Institute Genome Sequencing Platform"/>
            <consortium name="The Broad Institute Genome Sequencing Center for Infectious Disease"/>
            <person name="Cerqueira G."/>
            <person name="Feldgarden M."/>
            <person name="Courvalin P."/>
            <person name="Perichon B."/>
            <person name="Grillot-Courvalin C."/>
            <person name="Clermont D."/>
            <person name="Rocha E."/>
            <person name="Yoon E.-J."/>
            <person name="Nemec A."/>
            <person name="Walker B."/>
            <person name="Young S.K."/>
            <person name="Zeng Q."/>
            <person name="Gargeya S."/>
            <person name="Fitzgerald M."/>
            <person name="Haas B."/>
            <person name="Abouelleil A."/>
            <person name="Alvarado L."/>
            <person name="Arachchi H.M."/>
            <person name="Berlin A.M."/>
            <person name="Chapman S.B."/>
            <person name="Dewar J."/>
            <person name="Goldberg J."/>
            <person name="Griggs A."/>
            <person name="Gujja S."/>
            <person name="Hansen M."/>
            <person name="Howarth C."/>
            <person name="Imamovic A."/>
            <person name="Larimer J."/>
            <person name="McCowan C."/>
            <person name="Murphy C."/>
            <person name="Neiman D."/>
            <person name="Pearson M."/>
            <person name="Priest M."/>
            <person name="Roberts A."/>
            <person name="Saif S."/>
            <person name="Shea T."/>
            <person name="Sisk P."/>
            <person name="Sykes S."/>
            <person name="Wortman J."/>
            <person name="Nusbaum C."/>
            <person name="Birren B."/>
        </authorList>
    </citation>
    <scope>NUCLEOTIDE SEQUENCE [LARGE SCALE GENOMIC DNA]</scope>
    <source>
        <strain evidence="6 7">NIPH 3</strain>
    </source>
</reference>
<evidence type="ECO:0000256" key="2">
    <source>
        <dbReference type="ARBA" id="ARBA00005558"/>
    </source>
</evidence>
<evidence type="ECO:0000313" key="6">
    <source>
        <dbReference type="EMBL" id="ENV21539.1"/>
    </source>
</evidence>
<dbReference type="SUPFAM" id="SSF69255">
    <property type="entry name" value="gp5 N-terminal domain-like"/>
    <property type="match status" value="1"/>
</dbReference>
<feature type="domain" description="Gp5/Type VI secretion system Vgr protein OB-fold" evidence="4">
    <location>
        <begin position="401"/>
        <end position="469"/>
    </location>
</feature>
<dbReference type="InterPro" id="IPR050708">
    <property type="entry name" value="T6SS_VgrG/RHS"/>
</dbReference>
<dbReference type="InterPro" id="IPR017847">
    <property type="entry name" value="T6SS_RhsGE_Vgr_subset"/>
</dbReference>
<dbReference type="NCBIfam" id="TIGR01646">
    <property type="entry name" value="vgr_GE"/>
    <property type="match status" value="1"/>
</dbReference>
<comment type="caution">
    <text evidence="6">The sequence shown here is derived from an EMBL/GenBank/DDBJ whole genome shotgun (WGS) entry which is preliminary data.</text>
</comment>
<dbReference type="EMBL" id="APPK01000038">
    <property type="protein sequence ID" value="ENV21539.1"/>
    <property type="molecule type" value="Genomic_DNA"/>
</dbReference>
<dbReference type="Gene3D" id="2.30.110.50">
    <property type="match status" value="1"/>
</dbReference>
<dbReference type="PANTHER" id="PTHR32305:SF15">
    <property type="entry name" value="PROTEIN RHSA-RELATED"/>
    <property type="match status" value="1"/>
</dbReference>
<evidence type="ECO:0000313" key="7">
    <source>
        <dbReference type="Proteomes" id="UP000013270"/>
    </source>
</evidence>
<dbReference type="InterPro" id="IPR006531">
    <property type="entry name" value="Gp5/Vgr_OB"/>
</dbReference>
<dbReference type="Gene3D" id="4.10.220.110">
    <property type="match status" value="1"/>
</dbReference>
<dbReference type="Pfam" id="PF05954">
    <property type="entry name" value="Phage_GPD"/>
    <property type="match status" value="1"/>
</dbReference>
<dbReference type="Gene3D" id="3.55.50.10">
    <property type="entry name" value="Baseplate protein-like domains"/>
    <property type="match status" value="1"/>
</dbReference>
<dbReference type="Pfam" id="PF22178">
    <property type="entry name" value="Gp5_trimer_C"/>
    <property type="match status" value="1"/>
</dbReference>
<dbReference type="Pfam" id="PF04717">
    <property type="entry name" value="Phage_base_V"/>
    <property type="match status" value="1"/>
</dbReference>
<organism evidence="6 7">
    <name type="scientific">Acinetobacter bereziniae NIPH 3</name>
    <dbReference type="NCBI Taxonomy" id="1217651"/>
    <lineage>
        <taxon>Bacteria</taxon>
        <taxon>Pseudomonadati</taxon>
        <taxon>Pseudomonadota</taxon>
        <taxon>Gammaproteobacteria</taxon>
        <taxon>Moraxellales</taxon>
        <taxon>Moraxellaceae</taxon>
        <taxon>Acinetobacter</taxon>
    </lineage>
</organism>
<name>N8YJS2_ACIBZ</name>
<evidence type="ECO:0000256" key="1">
    <source>
        <dbReference type="ARBA" id="ARBA00004613"/>
    </source>
</evidence>
<evidence type="ECO:0000259" key="4">
    <source>
        <dbReference type="Pfam" id="PF04717"/>
    </source>
</evidence>
<dbReference type="SUPFAM" id="SSF69279">
    <property type="entry name" value="Phage tail proteins"/>
    <property type="match status" value="2"/>
</dbReference>
<dbReference type="InterPro" id="IPR054030">
    <property type="entry name" value="Gp5_Vgr_C"/>
</dbReference>
<gene>
    <name evidence="6" type="ORF">F963_02355</name>
</gene>